<evidence type="ECO:0000313" key="2">
    <source>
        <dbReference type="Proteomes" id="UP000231279"/>
    </source>
</evidence>
<protein>
    <submittedName>
        <fullName evidence="1">Uncharacterized protein</fullName>
    </submittedName>
</protein>
<gene>
    <name evidence="1" type="ORF">CDL12_08238</name>
</gene>
<proteinExistence type="predicted"/>
<dbReference type="EMBL" id="NKXS01001339">
    <property type="protein sequence ID" value="PIN19085.1"/>
    <property type="molecule type" value="Genomic_DNA"/>
</dbReference>
<keyword evidence="2" id="KW-1185">Reference proteome</keyword>
<organism evidence="1 2">
    <name type="scientific">Handroanthus impetiginosus</name>
    <dbReference type="NCBI Taxonomy" id="429701"/>
    <lineage>
        <taxon>Eukaryota</taxon>
        <taxon>Viridiplantae</taxon>
        <taxon>Streptophyta</taxon>
        <taxon>Embryophyta</taxon>
        <taxon>Tracheophyta</taxon>
        <taxon>Spermatophyta</taxon>
        <taxon>Magnoliopsida</taxon>
        <taxon>eudicotyledons</taxon>
        <taxon>Gunneridae</taxon>
        <taxon>Pentapetalae</taxon>
        <taxon>asterids</taxon>
        <taxon>lamiids</taxon>
        <taxon>Lamiales</taxon>
        <taxon>Bignoniaceae</taxon>
        <taxon>Crescentiina</taxon>
        <taxon>Tabebuia alliance</taxon>
        <taxon>Handroanthus</taxon>
    </lineage>
</organism>
<name>A0A2G9HNI4_9LAMI</name>
<reference evidence="2" key="1">
    <citation type="journal article" date="2018" name="Gigascience">
        <title>Genome assembly of the Pink Ipe (Handroanthus impetiginosus, Bignoniaceae), a highly valued, ecologically keystone Neotropical timber forest tree.</title>
        <authorList>
            <person name="Silva-Junior O.B."/>
            <person name="Grattapaglia D."/>
            <person name="Novaes E."/>
            <person name="Collevatti R.G."/>
        </authorList>
    </citation>
    <scope>NUCLEOTIDE SEQUENCE [LARGE SCALE GENOMIC DNA]</scope>
    <source>
        <strain evidence="2">cv. UFG-1</strain>
    </source>
</reference>
<sequence length="92" mass="9762">MPPIPQIAMTVNLGVPSVKLSINLRLSSSIPKISSPCARVVSAEINCLSRCGSELEEALILLLKLPPSTPPAAAYFLASIKCLMSLILSLKM</sequence>
<accession>A0A2G9HNI4</accession>
<dbReference type="AlphaFoldDB" id="A0A2G9HNI4"/>
<comment type="caution">
    <text evidence="1">The sequence shown here is derived from an EMBL/GenBank/DDBJ whole genome shotgun (WGS) entry which is preliminary data.</text>
</comment>
<dbReference type="Proteomes" id="UP000231279">
    <property type="component" value="Unassembled WGS sequence"/>
</dbReference>
<evidence type="ECO:0000313" key="1">
    <source>
        <dbReference type="EMBL" id="PIN19085.1"/>
    </source>
</evidence>